<dbReference type="GeneID" id="55593745"/>
<feature type="region of interest" description="Disordered" evidence="1">
    <location>
        <begin position="1"/>
        <end position="26"/>
    </location>
</feature>
<accession>A0A7D3XTX4</accession>
<gene>
    <name evidence="2" type="ORF">HPS36_02045</name>
</gene>
<dbReference type="EMBL" id="CP053941">
    <property type="protein sequence ID" value="QKG91684.1"/>
    <property type="molecule type" value="Genomic_DNA"/>
</dbReference>
<evidence type="ECO:0000313" key="2">
    <source>
        <dbReference type="EMBL" id="QKG91684.1"/>
    </source>
</evidence>
<protein>
    <submittedName>
        <fullName evidence="2">Uncharacterized protein</fullName>
    </submittedName>
</protein>
<dbReference type="KEGG" id="hsai:HPS36_02045"/>
<dbReference type="RefSeq" id="WP_173228322.1">
    <property type="nucleotide sequence ID" value="NZ_CP053941.1"/>
</dbReference>
<proteinExistence type="predicted"/>
<evidence type="ECO:0000256" key="1">
    <source>
        <dbReference type="SAM" id="MobiDB-lite"/>
    </source>
</evidence>
<keyword evidence="3" id="KW-1185">Reference proteome</keyword>
<organism evidence="2 3">
    <name type="scientific">Halorubrum salinarum</name>
    <dbReference type="NCBI Taxonomy" id="2739057"/>
    <lineage>
        <taxon>Archaea</taxon>
        <taxon>Methanobacteriati</taxon>
        <taxon>Methanobacteriota</taxon>
        <taxon>Stenosarchaea group</taxon>
        <taxon>Halobacteria</taxon>
        <taxon>Halobacteriales</taxon>
        <taxon>Haloferacaceae</taxon>
        <taxon>Halorubrum</taxon>
    </lineage>
</organism>
<name>A0A7D3XTX4_9EURY</name>
<dbReference type="AlphaFoldDB" id="A0A7D3XTX4"/>
<evidence type="ECO:0000313" key="3">
    <source>
        <dbReference type="Proteomes" id="UP000505020"/>
    </source>
</evidence>
<dbReference type="Proteomes" id="UP000505020">
    <property type="component" value="Chromosome"/>
</dbReference>
<sequence length="74" mass="8057">MGRDPEADGLQALRRDGGGGDSPLNEQERTVQKLGSSLYVNLTGYVRDTHGISKGDELRVATYSDGIWIGFDDE</sequence>
<reference evidence="2 3" key="1">
    <citation type="submission" date="2020-05" db="EMBL/GenBank/DDBJ databases">
        <title>Halorubrum RHB-C sp.nov., an extremely halophilic archaeon isolated from solar salt farm.</title>
        <authorList>
            <person name="Ho H."/>
            <person name="Danganan R.E."/>
            <person name="Dedeles G.R."/>
            <person name="Kim S.-G."/>
        </authorList>
    </citation>
    <scope>NUCLEOTIDE SEQUENCE [LARGE SCALE GENOMIC DNA]</scope>
    <source>
        <strain evidence="2 3">RHB-C</strain>
    </source>
</reference>